<dbReference type="InterPro" id="IPR018060">
    <property type="entry name" value="HTH_AraC"/>
</dbReference>
<evidence type="ECO:0000313" key="5">
    <source>
        <dbReference type="EMBL" id="SDH18842.1"/>
    </source>
</evidence>
<dbReference type="STRING" id="551996.SAMN05192573_107161"/>
<dbReference type="RefSeq" id="WP_218134430.1">
    <property type="nucleotide sequence ID" value="NZ_FNCG01000007.1"/>
</dbReference>
<gene>
    <name evidence="5" type="ORF">SAMN05192573_107161</name>
</gene>
<sequence length="289" mass="33545">MIWRNEIHFQVLICIFAKLLDLEVIQDMYCVQLQIDGHFPPPPKAIEYRKIKPHEELEPFIHFYWELKGNELERQWERVFPDGCAGILMNLGNTCLTDNGSVSMEFGKTYIVGAMTSFKDSLIDSDTHLLGVCLKPATFANFYSYASQNELANETVEFEKSKSFNISKMLDSPFNYLDNFFYDRIKGKNNQLQSVINDIHSINGQLSIYELSKRNCTTVRQLERIFKKLIGISPKEYSNIIRFQYALSLIRNSNKNQSFSEIAFECGYYDHSHLTNEIKRNTGLSPLQL</sequence>
<accession>A0A1G8AD10</accession>
<dbReference type="PANTHER" id="PTHR46796">
    <property type="entry name" value="HTH-TYPE TRANSCRIPTIONAL ACTIVATOR RHAS-RELATED"/>
    <property type="match status" value="1"/>
</dbReference>
<feature type="domain" description="HTH araC/xylS-type" evidence="4">
    <location>
        <begin position="190"/>
        <end position="289"/>
    </location>
</feature>
<dbReference type="Pfam" id="PF20240">
    <property type="entry name" value="DUF6597"/>
    <property type="match status" value="1"/>
</dbReference>
<evidence type="ECO:0000256" key="2">
    <source>
        <dbReference type="ARBA" id="ARBA00023125"/>
    </source>
</evidence>
<dbReference type="InterPro" id="IPR046532">
    <property type="entry name" value="DUF6597"/>
</dbReference>
<evidence type="ECO:0000259" key="4">
    <source>
        <dbReference type="PROSITE" id="PS01124"/>
    </source>
</evidence>
<dbReference type="Pfam" id="PF12833">
    <property type="entry name" value="HTH_18"/>
    <property type="match status" value="1"/>
</dbReference>
<dbReference type="GO" id="GO:0003700">
    <property type="term" value="F:DNA-binding transcription factor activity"/>
    <property type="evidence" value="ECO:0007669"/>
    <property type="project" value="InterPro"/>
</dbReference>
<dbReference type="GO" id="GO:0043565">
    <property type="term" value="F:sequence-specific DNA binding"/>
    <property type="evidence" value="ECO:0007669"/>
    <property type="project" value="InterPro"/>
</dbReference>
<dbReference type="Gene3D" id="1.10.10.60">
    <property type="entry name" value="Homeodomain-like"/>
    <property type="match status" value="1"/>
</dbReference>
<dbReference type="PROSITE" id="PS01124">
    <property type="entry name" value="HTH_ARAC_FAMILY_2"/>
    <property type="match status" value="1"/>
</dbReference>
<name>A0A1G8AD10_9SPHI</name>
<dbReference type="PANTHER" id="PTHR46796:SF13">
    <property type="entry name" value="HTH-TYPE TRANSCRIPTIONAL ACTIVATOR RHAS"/>
    <property type="match status" value="1"/>
</dbReference>
<protein>
    <submittedName>
        <fullName evidence="5">Helix-turn-helix domain-containing protein</fullName>
    </submittedName>
</protein>
<keyword evidence="3" id="KW-0804">Transcription</keyword>
<evidence type="ECO:0000313" key="6">
    <source>
        <dbReference type="Proteomes" id="UP000199705"/>
    </source>
</evidence>
<keyword evidence="6" id="KW-1185">Reference proteome</keyword>
<reference evidence="6" key="1">
    <citation type="submission" date="2016-10" db="EMBL/GenBank/DDBJ databases">
        <authorList>
            <person name="Varghese N."/>
            <person name="Submissions S."/>
        </authorList>
    </citation>
    <scope>NUCLEOTIDE SEQUENCE [LARGE SCALE GENOMIC DNA]</scope>
    <source>
        <strain evidence="6">Gh-67</strain>
    </source>
</reference>
<proteinExistence type="predicted"/>
<dbReference type="SUPFAM" id="SSF46689">
    <property type="entry name" value="Homeodomain-like"/>
    <property type="match status" value="1"/>
</dbReference>
<organism evidence="5 6">
    <name type="scientific">Mucilaginibacter gossypii</name>
    <dbReference type="NCBI Taxonomy" id="551996"/>
    <lineage>
        <taxon>Bacteria</taxon>
        <taxon>Pseudomonadati</taxon>
        <taxon>Bacteroidota</taxon>
        <taxon>Sphingobacteriia</taxon>
        <taxon>Sphingobacteriales</taxon>
        <taxon>Sphingobacteriaceae</taxon>
        <taxon>Mucilaginibacter</taxon>
    </lineage>
</organism>
<evidence type="ECO:0000256" key="1">
    <source>
        <dbReference type="ARBA" id="ARBA00023015"/>
    </source>
</evidence>
<keyword evidence="1" id="KW-0805">Transcription regulation</keyword>
<keyword evidence="2" id="KW-0238">DNA-binding</keyword>
<dbReference type="Proteomes" id="UP000199705">
    <property type="component" value="Unassembled WGS sequence"/>
</dbReference>
<dbReference type="EMBL" id="FNCG01000007">
    <property type="protein sequence ID" value="SDH18842.1"/>
    <property type="molecule type" value="Genomic_DNA"/>
</dbReference>
<dbReference type="InterPro" id="IPR009057">
    <property type="entry name" value="Homeodomain-like_sf"/>
</dbReference>
<evidence type="ECO:0000256" key="3">
    <source>
        <dbReference type="ARBA" id="ARBA00023163"/>
    </source>
</evidence>
<dbReference type="InterPro" id="IPR050204">
    <property type="entry name" value="AraC_XylS_family_regulators"/>
</dbReference>
<dbReference type="AlphaFoldDB" id="A0A1G8AD10"/>
<dbReference type="SMART" id="SM00342">
    <property type="entry name" value="HTH_ARAC"/>
    <property type="match status" value="1"/>
</dbReference>